<evidence type="ECO:0000313" key="2">
    <source>
        <dbReference type="Proteomes" id="UP001617511"/>
    </source>
</evidence>
<sequence length="129" mass="13361">MLTPATPELLAELDGALRPGTAPLSSLALALDVAEVHADTVAGRRTSEALGNYSRTALPPLLRRLLAVETALLTMREKVAGHIAAYNQGDDPTGLELLEDLRRAGVDLGADVQAAAAVLEGQAHAATFA</sequence>
<accession>A0ABW8FSG5</accession>
<dbReference type="Proteomes" id="UP001617511">
    <property type="component" value="Unassembled WGS sequence"/>
</dbReference>
<name>A0ABW8FSG5_9ACTN</name>
<reference evidence="1 2" key="1">
    <citation type="submission" date="2024-10" db="EMBL/GenBank/DDBJ databases">
        <title>The Natural Products Discovery Center: Release of the First 8490 Sequenced Strains for Exploring Actinobacteria Biosynthetic Diversity.</title>
        <authorList>
            <person name="Kalkreuter E."/>
            <person name="Kautsar S.A."/>
            <person name="Yang D."/>
            <person name="Bader C.D."/>
            <person name="Teijaro C.N."/>
            <person name="Fluegel L."/>
            <person name="Davis C.M."/>
            <person name="Simpson J.R."/>
            <person name="Lauterbach L."/>
            <person name="Steele A.D."/>
            <person name="Gui C."/>
            <person name="Meng S."/>
            <person name="Li G."/>
            <person name="Viehrig K."/>
            <person name="Ye F."/>
            <person name="Su P."/>
            <person name="Kiefer A.F."/>
            <person name="Nichols A."/>
            <person name="Cepeda A.J."/>
            <person name="Yan W."/>
            <person name="Fan B."/>
            <person name="Jiang Y."/>
            <person name="Adhikari A."/>
            <person name="Zheng C.-J."/>
            <person name="Schuster L."/>
            <person name="Cowan T.M."/>
            <person name="Smanski M.J."/>
            <person name="Chevrette M.G."/>
            <person name="De Carvalho L.P.S."/>
            <person name="Shen B."/>
        </authorList>
    </citation>
    <scope>NUCLEOTIDE SEQUENCE [LARGE SCALE GENOMIC DNA]</scope>
    <source>
        <strain evidence="1 2">NPDC089932</strain>
    </source>
</reference>
<dbReference type="EMBL" id="JBIVGG010000022">
    <property type="protein sequence ID" value="MFJ4084957.1"/>
    <property type="molecule type" value="Genomic_DNA"/>
</dbReference>
<proteinExistence type="predicted"/>
<protein>
    <submittedName>
        <fullName evidence="1">Uncharacterized protein</fullName>
    </submittedName>
</protein>
<keyword evidence="2" id="KW-1185">Reference proteome</keyword>
<gene>
    <name evidence="1" type="ORF">ACIP2Z_39190</name>
</gene>
<organism evidence="1 2">
    <name type="scientific">Streptomyces iakyrus</name>
    <dbReference type="NCBI Taxonomy" id="68219"/>
    <lineage>
        <taxon>Bacteria</taxon>
        <taxon>Bacillati</taxon>
        <taxon>Actinomycetota</taxon>
        <taxon>Actinomycetes</taxon>
        <taxon>Kitasatosporales</taxon>
        <taxon>Streptomycetaceae</taxon>
        <taxon>Streptomyces</taxon>
    </lineage>
</organism>
<dbReference type="RefSeq" id="WP_402076311.1">
    <property type="nucleotide sequence ID" value="NZ_JBIVGG010000022.1"/>
</dbReference>
<evidence type="ECO:0000313" key="1">
    <source>
        <dbReference type="EMBL" id="MFJ4084957.1"/>
    </source>
</evidence>
<comment type="caution">
    <text evidence="1">The sequence shown here is derived from an EMBL/GenBank/DDBJ whole genome shotgun (WGS) entry which is preliminary data.</text>
</comment>